<sequence length="159" mass="17703">MIAIKEWRGLWPQYASLRPYREERMNDDVDAPVPEVPADSFRLAYDYAEDGVLRNPAVALDLADALRPTIRIARTIARGLPVSADELYAISVRVCALWRLLASEPAELRPLGIGLTEEGIRCPDETRTALLDAAAAAPISDDLRFEPDGFLAVLKDRMR</sequence>
<evidence type="ECO:0000313" key="2">
    <source>
        <dbReference type="Proteomes" id="UP000218899"/>
    </source>
</evidence>
<dbReference type="AlphaFoldDB" id="A0A1B4VD54"/>
<keyword evidence="2" id="KW-1185">Reference proteome</keyword>
<dbReference type="Proteomes" id="UP000218899">
    <property type="component" value="Chromosome"/>
</dbReference>
<evidence type="ECO:0000313" key="1">
    <source>
        <dbReference type="EMBL" id="BAU50251.1"/>
    </source>
</evidence>
<proteinExistence type="predicted"/>
<gene>
    <name evidence="1" type="ORF">SVA_3717</name>
</gene>
<accession>A0A1B4VD54</accession>
<organism evidence="1 2">
    <name type="scientific">Sulfurifustis variabilis</name>
    <dbReference type="NCBI Taxonomy" id="1675686"/>
    <lineage>
        <taxon>Bacteria</taxon>
        <taxon>Pseudomonadati</taxon>
        <taxon>Pseudomonadota</taxon>
        <taxon>Gammaproteobacteria</taxon>
        <taxon>Acidiferrobacterales</taxon>
        <taxon>Acidiferrobacteraceae</taxon>
        <taxon>Sulfurifustis</taxon>
    </lineage>
</organism>
<dbReference type="EMBL" id="AP014936">
    <property type="protein sequence ID" value="BAU50251.1"/>
    <property type="molecule type" value="Genomic_DNA"/>
</dbReference>
<protein>
    <submittedName>
        <fullName evidence="1">Uncharacterized protein</fullName>
    </submittedName>
</protein>
<name>A0A1B4VD54_9GAMM</name>
<reference evidence="1 2" key="1">
    <citation type="submission" date="2015-08" db="EMBL/GenBank/DDBJ databases">
        <title>Complete genome sequence of Sulfurifustis variabilis.</title>
        <authorList>
            <person name="Miura A."/>
            <person name="Kojima H."/>
            <person name="Fukui M."/>
        </authorList>
    </citation>
    <scope>NUCLEOTIDE SEQUENCE [LARGE SCALE GENOMIC DNA]</scope>
    <source>
        <strain evidence="2">skN76</strain>
    </source>
</reference>
<dbReference type="RefSeq" id="WP_096462567.1">
    <property type="nucleotide sequence ID" value="NZ_AP014936.1"/>
</dbReference>
<dbReference type="KEGG" id="sva:SVA_3717"/>